<dbReference type="InterPro" id="IPR007842">
    <property type="entry name" value="HEPN_dom"/>
</dbReference>
<dbReference type="OMA" id="CLAEIWT"/>
<dbReference type="STRING" id="7868.ENSCMIP00000010693"/>
<organism evidence="2 3">
    <name type="scientific">Callorhinchus milii</name>
    <name type="common">Ghost shark</name>
    <dbReference type="NCBI Taxonomy" id="7868"/>
    <lineage>
        <taxon>Eukaryota</taxon>
        <taxon>Metazoa</taxon>
        <taxon>Chordata</taxon>
        <taxon>Craniata</taxon>
        <taxon>Vertebrata</taxon>
        <taxon>Chondrichthyes</taxon>
        <taxon>Holocephali</taxon>
        <taxon>Chimaeriformes</taxon>
        <taxon>Callorhinchidae</taxon>
        <taxon>Callorhinchus</taxon>
    </lineage>
</organism>
<dbReference type="SUPFAM" id="SSF46565">
    <property type="entry name" value="Chaperone J-domain"/>
    <property type="match status" value="1"/>
</dbReference>
<dbReference type="Gene3D" id="1.20.120.330">
    <property type="entry name" value="Nucleotidyltransferases domain 2"/>
    <property type="match status" value="1"/>
</dbReference>
<reference evidence="2" key="4">
    <citation type="submission" date="2025-08" db="UniProtKB">
        <authorList>
            <consortium name="Ensembl"/>
        </authorList>
    </citation>
    <scope>IDENTIFICATION</scope>
</reference>
<dbReference type="Gene3D" id="1.10.287.110">
    <property type="entry name" value="DnaJ domain"/>
    <property type="match status" value="1"/>
</dbReference>
<dbReference type="NCBIfam" id="NF047352">
    <property type="entry name" value="P_loop_sacsin"/>
    <property type="match status" value="2"/>
</dbReference>
<evidence type="ECO:0000313" key="3">
    <source>
        <dbReference type="Proteomes" id="UP000314986"/>
    </source>
</evidence>
<dbReference type="PANTHER" id="PTHR46919:SF2">
    <property type="entry name" value="SACSIN"/>
    <property type="match status" value="1"/>
</dbReference>
<evidence type="ECO:0000259" key="1">
    <source>
        <dbReference type="SMART" id="SM00748"/>
    </source>
</evidence>
<sequence length="4178" mass="478216">MLFGEEEGGYIWSLDDAEDRKTLEHSKDQMRPFKYAMETTGTISWSNALKEHYFKGTLFRFPLRSEPSDISENLYDKDKIFDLFDSFQADAETTLLFLRNVTSISVKHVDMDGNVKALLRVIASQPEYIPCFNHNLNVENQEFFSSVKTSTCVRAISQQASEDESQNHWLITSCTANAGEWASLDELAEKLSYIPYVGLAFPLSQAETLEAGGKLEFEGRLCCFLPLPDNESNKTRLPVHVNAFFGLSDNRRHIKWVETDQRYDEVAKWNELLMQKILPFAYCRIILDGITLAQTSALRPASVYYLWPDYERMNHKERWIHIISKTIKRLLEFNVLFLAASEEKWIRADKAIFLHCNDQPEMQQAIEAVLIEEAHPLVRVPSHVFKAIELACANDGLNMVSPASLRNILQHCDLDTIPYDQKLLFLEFALRDGQYRELNNLQLLPLSNGSFVKFQISTSDEPVFTESEAFPRILLPNLERFLPEDLNATTLDHLHKVANNHIFANVTCLDVELVKQYVRKVLPENWTQNSGRVTWDLKDSHQPPLNWMVEFWGFLYKNCSSLEDFEGLPLIPLSPLTQSQSSIQLASLSKKATMIFEGQNGCQLPDVIIKIITGVGGSVIQSSSSDDYLKHQQLTEYVLLPNPSGVLKVFLNLGCDQVAKEVGTMALEDRRSLRGFLAEASGFDVDEKNVLFKLPIFQPMPSLKSANKGLVAAASHEAVSNDIFPEIPDDVLLPETVLRCVDEKDRKLLLMRGKLLTAADVGLLLCKGVESQRYEPEQTERAMLWVLRYSEVLFKQKPELLHRCKALKFLTSKDKMVQASALFDPNNSAFQDLFQPEFQHLFPSPVFCQDEKVLQTLQRLGLKCKEENIGPDDVLKVAKLIDRQQSQPGDLSDTCRRAEALIAICNQTSVLANCTSQIIEQLCSLQWVPSFSKLSPEPVEANIDFHKPENLRDSKYNNIVGSGMLLTDRFIEKASKILGLTSLPPAEKVVENLLLIVQQVDTVNYSNYNFMGDLHTIYGHMQRNLSQFKGLLMGVEMPWVWDGAGFSRPQSIVFSYPEGLDLSCYMKKVPQEISQYRELLTECGVKTGYPSEEIILILHHVKSSLDKLNSGYGSSNELKAIISILDWMRRKNIAPSDDLPVPVWKGNQGGFCLQPLSNAVLCDMNKEALDDVNRDGETFYVVHEEISLATIEWLNVPALSTRVLNPELFGIEQYGQVEPLILRIRNILKEYDQEHDLFKELIQNAEDAGATVCSFLVDMRQSKDSPETLIDPGMASCHGPALWSYNNECFTEADFQNITRVGTGAKAKQVEKIGKFGLGFNSVYHITDVPSILSGKYLLIFDPNVTHLKKHILSATNPGIKLNLYEHRRLIQRFHGQFNPYNGIFGCNFKIAAGENFYYEGTLIKLPFRTPEEATVSEICNKYYNQKHIMSLVDSFRQTSKDLIVFLKNVKKVSLKFISEHSVHENQVIPVFKMERQVLCIIEVADTFPIKKMQENAVSILESTNKFNRKIKNFSTSTIIQFTEETIDNPSQMKYWLVHSCFGMSKALQIACSKTVNTYYALPLGSVAVPLRKRKETGHWMPDTESPVGQVFCFLPLSVQCGLPVHVNGTFAVTSNRKNLWSTGSKGDWNQALLEDAVSAAYITCVVLMQQMAQKGEIENYDYYTYWPNLKKVDNQFRVVLEKFYKTVAHGISGVSIKAFSNGKEWGTISESRFLDSVVLTNRRVGAAAVREFARYLPKPLLAVHLPDWVRKGFVASGCDSVIDQNTYTWESFYREIVFHNLGVLNHKTRNDFVVHAIDMRDLAIDEMLRTTACVPISGRSELQRIENLVHPEGKVACLYDQEDGRFPVGTLQDFLHPERLLRLEMLGMTKDKISFLELIHRAWTVKEIWSHDRNKAYQRTRNILDLLKDQEQYNSDNQQKLQNIPLLPAMLPHSQVKKGPGDNIVLVRAVDLYSCKYQALVNMTEMILDRDLCKGMKLSPEAISFLGLNKQPPVETVLEQLKQTYKCNNLAVSDVKRITKECYSYLCKQLKADPDSKDKICPSAQEFPFMFVNGEFVSVKLVARKVSFDIGPYLYEVPKEYMECEELWKCLEIKERFRLQDYVSVLKRMSEKYGSSRLSESDLAVCLRIVTTGFIEASEEEGMESLEVQNVLLPDQNLILRSAETLQYNDTPWLILGDDVNLCHQLIARDTAVRFNVQTTKHRALKNLQVSDLSLWAQEFGQQEKLTVRLKNIIKAYPSKKDILKELIQNADDAEASEIHFIWDPRKHGHTKTFGEEWNALQGPALCVYNNKKFTDKDIEGIQQLGEGGKRNNPEKTGKYGLGFNSVYHLTDCPSFISGDGMLCIFDPQLAVLSTAKPHSPGGMFVVNQKFKKTFEDVYTTFLPSFFNLEQGTMFRLPLRTAEMAEKSDISKQAVTKEVILELLEVLKENSDSLLLFLNNIKKISFHKMDKKASEMQEIFTAEVKMSTESTREQEHLKQYIRKFTSSATLVTRIEPYQVIYEMEIRSSCKHRTKWILANKVGVPDAEVNESVQDLCCNLGQVLLPRSSVAACVNCDSFQGKAFCSLPLPIETGLPVHVNGNFAVDFARRDLWKQDGQSGKMKWNNFLKLYLIAPLYADLLDYIRITLSGGRASVLKFNSMELCRNNIEPHYLWFFPHVSESVPQEWQIMINQVYKCMYQRNICLIPIVRHESIQFHHLGEKKIINITWSSLTKEKRDEVPHFVTAHVHSKLVEILEDIGMNLVLQSEYMTKVFKGLERAGMDSLILNPGSVRKFLQIHPLNNPDLTKSGIPLLLGQSLIKDGTRCVALLDYCVSDVKEGNYSCINHLPLLVTQDNMLRKFQRASPKFISKFQELFPESQVCFANYDVNKKYKDLLMAAGFLEDFTVFRAEQFIRDRLGYRFQINSTDPHLWLNWTENEVFFDWLKKLWKYFESQLRCNEDESENTFEKLKSLFSDLAILPVLCPSHNNQRLLAPLGSLNSVICEMAQNSLAQILLKLGFAKISSDYFSFKVMFNCIRPNSLRTDDKTAILEQLCIRHLSWHNLSEWEIETILRFLHSGMKSSEEKQKYQEQLKSLPLFETMKGDFESIEKYVVVYILTTQFSEIFPNLYELDHSSIFLKKTRINTEMSEDIGIRVIDDLEFFMDYILPNVDKIADDQTSDVLRLLYNIICYYYPLYELKKEQIVLSLKHIKLIEDKSGVFQQVDYFYEDSEPLFKIMIPREKFVPPTFFKEMGCAVDDSYLNKLLKDLGIKCSVSPDDFIAFAAQVSYEAKRSTPLKELIEKSDVLISYLCNLDEDTLEKRFYDKLANINFIYPHKVRDNLRALHAPYAEGRNFLTLKNSLVKQCEEDEELVWTSMPILPSKFSQTKNKLSLMKAAGAICVPPEDLVVSNLRKICLVPCKTPSASKTRTKVLQITYGFLQSRAFDVQALADLPIVLVEDDTKLVRYNQVVFSLQNYNEFRPYLYRLPPLLAPYREFFQKLGVALEPSSSHLAQVLRALYEDCKKMNSLNPNQMTTVKRTLHHLFSLLESKAEERLLEKLSPLYLPASDAGLYASDSLCFNDRITTDSRRDVGVLKGKFTFLVDLGECHLSSDPYKQINLLHFLPEEIRPKMLSQVTEELLNESVLQICPYGNSCEFQAEFYNLLVSPYFINGLVSLIRSQYSGNLTEGEVVHKCEKIFTKIQVICCQKLETILCSGSKQLRNTSIEKQVYTKVSDTGNCMVFLEHKDNMQFSMRTVIIHSMATEINLLLNNALSKDSLLFLVLMLSCEDPQDIKKILEDKGIHTTNLKPQSPLDLPNPGDPIPEELIHTLEMDIMHNFKVGEYVGYKDTTSNDYVYAIFVERLSAELYIKDTKMQSYKIKIGSDSYIIVNNLDLYKFSQQKISVGVCEDLVLVDKPQNTQQATSQKYESFDNIKREIHEYLREIRHLPKDERQKAIRRLYLKWHPDKNPSNTEVTTKLCHYIQEKVKELEIVRAENEGSSSNHKGSFSSNGEDFSSFFNQWNSEASRHKRGRTQYKKSYSANDFRFWSFSKRPRSNPEEAERWFRQAKCDLIAASNDLGCTDLGCTATEWFYFKVHQAVEKALIAAEYMKSGKSGCDHSIKSLATQVSGFSTKLADLENLVNKLKERGVDSKKTQYPSYHTQPHVPNDQFKAGNEEEVLNLAQMVLGKIEEYISNKS</sequence>
<evidence type="ECO:0000313" key="2">
    <source>
        <dbReference type="Ensembl" id="ENSCMIP00000010693.1"/>
    </source>
</evidence>
<accession>A0A4W3H1U4</accession>
<dbReference type="PANTHER" id="PTHR46919">
    <property type="entry name" value="ZINC FINGER, C3HC4 TYPE (RING FINGER) FAMILY PROTEIN"/>
    <property type="match status" value="1"/>
</dbReference>
<name>A0A4W3H1U4_CALMI</name>
<dbReference type="SUPFAM" id="SSF81593">
    <property type="entry name" value="Nucleotidyltransferase substrate binding subunit/domain"/>
    <property type="match status" value="1"/>
</dbReference>
<reference evidence="3" key="3">
    <citation type="journal article" date="2014" name="Nature">
        <title>Elephant shark genome provides unique insights into gnathostome evolution.</title>
        <authorList>
            <consortium name="International Elephant Shark Genome Sequencing Consortium"/>
            <person name="Venkatesh B."/>
            <person name="Lee A.P."/>
            <person name="Ravi V."/>
            <person name="Maurya A.K."/>
            <person name="Lian M.M."/>
            <person name="Swann J.B."/>
            <person name="Ohta Y."/>
            <person name="Flajnik M.F."/>
            <person name="Sutoh Y."/>
            <person name="Kasahara M."/>
            <person name="Hoon S."/>
            <person name="Gangu V."/>
            <person name="Roy S.W."/>
            <person name="Irimia M."/>
            <person name="Korzh V."/>
            <person name="Kondrychyn I."/>
            <person name="Lim Z.W."/>
            <person name="Tay B.H."/>
            <person name="Tohari S."/>
            <person name="Kong K.W."/>
            <person name="Ho S."/>
            <person name="Lorente-Galdos B."/>
            <person name="Quilez J."/>
            <person name="Marques-Bonet T."/>
            <person name="Raney B.J."/>
            <person name="Ingham P.W."/>
            <person name="Tay A."/>
            <person name="Hillier L.W."/>
            <person name="Minx P."/>
            <person name="Boehm T."/>
            <person name="Wilson R.K."/>
            <person name="Brenner S."/>
            <person name="Warren W.C."/>
        </authorList>
    </citation>
    <scope>NUCLEOTIDE SEQUENCE [LARGE SCALE GENOMIC DNA]</scope>
</reference>
<reference evidence="2" key="5">
    <citation type="submission" date="2025-09" db="UniProtKB">
        <authorList>
            <consortium name="Ensembl"/>
        </authorList>
    </citation>
    <scope>IDENTIFICATION</scope>
</reference>
<gene>
    <name evidence="2" type="primary">sacs2</name>
</gene>
<dbReference type="Proteomes" id="UP000314986">
    <property type="component" value="Unassembled WGS sequence"/>
</dbReference>
<dbReference type="GeneTree" id="ENSGT00940000164866"/>
<feature type="domain" description="HEPN" evidence="1">
    <location>
        <begin position="4045"/>
        <end position="4166"/>
    </location>
</feature>
<protein>
    <recommendedName>
        <fullName evidence="1">HEPN domain-containing protein</fullName>
    </recommendedName>
</protein>
<dbReference type="Ensembl" id="ENSCMIT00000010970.1">
    <property type="protein sequence ID" value="ENSCMIP00000010693.1"/>
    <property type="gene ID" value="ENSCMIG00000005638.1"/>
</dbReference>
<reference evidence="3" key="1">
    <citation type="journal article" date="2006" name="Science">
        <title>Ancient noncoding elements conserved in the human genome.</title>
        <authorList>
            <person name="Venkatesh B."/>
            <person name="Kirkness E.F."/>
            <person name="Loh Y.H."/>
            <person name="Halpern A.L."/>
            <person name="Lee A.P."/>
            <person name="Johnson J."/>
            <person name="Dandona N."/>
            <person name="Viswanathan L.D."/>
            <person name="Tay A."/>
            <person name="Venter J.C."/>
            <person name="Strausberg R.L."/>
            <person name="Brenner S."/>
        </authorList>
    </citation>
    <scope>NUCLEOTIDE SEQUENCE [LARGE SCALE GENOMIC DNA]</scope>
</reference>
<keyword evidence="3" id="KW-1185">Reference proteome</keyword>
<dbReference type="SMART" id="SM00748">
    <property type="entry name" value="HEPN"/>
    <property type="match status" value="1"/>
</dbReference>
<dbReference type="InterPro" id="IPR058210">
    <property type="entry name" value="SACS/Nov_dom"/>
</dbReference>
<dbReference type="InterPro" id="IPR036890">
    <property type="entry name" value="HATPase_C_sf"/>
</dbReference>
<reference evidence="3" key="2">
    <citation type="journal article" date="2007" name="PLoS Biol.">
        <title>Survey sequencing and comparative analysis of the elephant shark (Callorhinchus milii) genome.</title>
        <authorList>
            <person name="Venkatesh B."/>
            <person name="Kirkness E.F."/>
            <person name="Loh Y.H."/>
            <person name="Halpern A.L."/>
            <person name="Lee A.P."/>
            <person name="Johnson J."/>
            <person name="Dandona N."/>
            <person name="Viswanathan L.D."/>
            <person name="Tay A."/>
            <person name="Venter J.C."/>
            <person name="Strausberg R.L."/>
            <person name="Brenner S."/>
        </authorList>
    </citation>
    <scope>NUCLEOTIDE SEQUENCE [LARGE SCALE GENOMIC DNA]</scope>
</reference>
<dbReference type="InParanoid" id="A0A4W3H1U4"/>
<dbReference type="Pfam" id="PF05168">
    <property type="entry name" value="HEPN"/>
    <property type="match status" value="1"/>
</dbReference>
<dbReference type="InterPro" id="IPR036869">
    <property type="entry name" value="J_dom_sf"/>
</dbReference>
<dbReference type="Pfam" id="PF25794">
    <property type="entry name" value="SACS"/>
    <property type="match status" value="3"/>
</dbReference>
<dbReference type="SUPFAM" id="SSF55874">
    <property type="entry name" value="ATPase domain of HSP90 chaperone/DNA topoisomerase II/histidine kinase"/>
    <property type="match status" value="2"/>
</dbReference>
<proteinExistence type="predicted"/>